<evidence type="ECO:0000256" key="3">
    <source>
        <dbReference type="SAM" id="MobiDB-lite"/>
    </source>
</evidence>
<dbReference type="Gene3D" id="3.70.10.10">
    <property type="match status" value="1"/>
</dbReference>
<dbReference type="AlphaFoldDB" id="A0A6J1DBU1"/>
<dbReference type="GO" id="GO:0000076">
    <property type="term" value="P:DNA replication checkpoint signaling"/>
    <property type="evidence" value="ECO:0007669"/>
    <property type="project" value="TreeGrafter"/>
</dbReference>
<dbReference type="PANTHER" id="PTHR15237:SF0">
    <property type="entry name" value="CELL CYCLE CHECKPOINT CONTROL PROTEIN"/>
    <property type="match status" value="1"/>
</dbReference>
<dbReference type="PANTHER" id="PTHR15237">
    <property type="entry name" value="DNA REPAIR PROTEIN RAD9"/>
    <property type="match status" value="1"/>
</dbReference>
<dbReference type="InterPro" id="IPR026584">
    <property type="entry name" value="Rad9"/>
</dbReference>
<feature type="region of interest" description="Disordered" evidence="3">
    <location>
        <begin position="383"/>
        <end position="451"/>
    </location>
</feature>
<evidence type="ECO:0000313" key="5">
    <source>
        <dbReference type="RefSeq" id="XP_022150827.1"/>
    </source>
</evidence>
<comment type="similarity">
    <text evidence="1 2">Belongs to the rad9 family.</text>
</comment>
<dbReference type="InterPro" id="IPR007268">
    <property type="entry name" value="Rad9/Ddc1"/>
</dbReference>
<evidence type="ECO:0000313" key="4">
    <source>
        <dbReference type="Proteomes" id="UP000504603"/>
    </source>
</evidence>
<dbReference type="GO" id="GO:0006281">
    <property type="term" value="P:DNA repair"/>
    <property type="evidence" value="ECO:0007669"/>
    <property type="project" value="UniProtKB-UniRule"/>
</dbReference>
<dbReference type="SUPFAM" id="SSF55979">
    <property type="entry name" value="DNA clamp"/>
    <property type="match status" value="1"/>
</dbReference>
<protein>
    <submittedName>
        <fullName evidence="5">Cell cycle checkpoint control protein RAD9A isoform X1</fullName>
    </submittedName>
</protein>
<sequence length="451" mass="49899">MEFSLSGNALKTFARSVTCLARIGNELVIQASPSQLAFYTLNASRSAYQAITFEPGFFDAYVVSGNQVQCSVLLKAVCSVLRTPIASIDHLRVQLPDPDSLKVQWSLKCFNGMNKTYCISCNVEPDIQHLSLDRRQFPSDLVVRPRDLNRLLSNFQSSLQEITIIATEPTSLPSEAASEIEGKAVELRSYIDPTKDNDALLHTQLWIDPMEEFVHYSHSGDPVDITFGVKELKAFLSFCECCEVDIHLYFEKAGEPILMAPKFGLDDGSGSNFDVTLVLATMLVSQLHVGSRAQLPQEAATEHGESDHRTASQPQQDGSRANVSGHPSDHTRIWSELSGSAPRSGNAAEGQVQGERNLSSCEQMEIQRISTMQISNAGCAQANNLVDRTSDNPMGKDRGRERQERSDINGPAVSQHHPSNWVDEEDEDDDKDDGDDNELCVQSTPPYYEER</sequence>
<dbReference type="InterPro" id="IPR046938">
    <property type="entry name" value="DNA_clamp_sf"/>
</dbReference>
<dbReference type="KEGG" id="mcha:111018877"/>
<dbReference type="GeneID" id="111018877"/>
<dbReference type="GO" id="GO:0071479">
    <property type="term" value="P:cellular response to ionizing radiation"/>
    <property type="evidence" value="ECO:0007669"/>
    <property type="project" value="TreeGrafter"/>
</dbReference>
<reference evidence="5" key="1">
    <citation type="submission" date="2025-08" db="UniProtKB">
        <authorList>
            <consortium name="RefSeq"/>
        </authorList>
    </citation>
    <scope>IDENTIFICATION</scope>
    <source>
        <strain evidence="5">OHB3-1</strain>
    </source>
</reference>
<keyword evidence="4" id="KW-1185">Reference proteome</keyword>
<dbReference type="RefSeq" id="XP_022150827.1">
    <property type="nucleotide sequence ID" value="XM_022295135.1"/>
</dbReference>
<feature type="region of interest" description="Disordered" evidence="3">
    <location>
        <begin position="294"/>
        <end position="358"/>
    </location>
</feature>
<name>A0A6J1DBU1_MOMCH</name>
<dbReference type="Proteomes" id="UP000504603">
    <property type="component" value="Unplaced"/>
</dbReference>
<gene>
    <name evidence="5" type="primary">LOC111018877</name>
</gene>
<accession>A0A6J1DBU1</accession>
<evidence type="ECO:0000256" key="1">
    <source>
        <dbReference type="ARBA" id="ARBA00008494"/>
    </source>
</evidence>
<dbReference type="Pfam" id="PF04139">
    <property type="entry name" value="Rad9"/>
    <property type="match status" value="1"/>
</dbReference>
<dbReference type="FunFam" id="3.70.10.10:FF:000012">
    <property type="entry name" value="cell cycle checkpoint control protein RAD9A"/>
    <property type="match status" value="1"/>
</dbReference>
<feature type="compositionally biased region" description="Polar residues" evidence="3">
    <location>
        <begin position="311"/>
        <end position="322"/>
    </location>
</feature>
<evidence type="ECO:0000256" key="2">
    <source>
        <dbReference type="PIRNR" id="PIRNR009303"/>
    </source>
</evidence>
<dbReference type="GO" id="GO:0031573">
    <property type="term" value="P:mitotic intra-S DNA damage checkpoint signaling"/>
    <property type="evidence" value="ECO:0007669"/>
    <property type="project" value="TreeGrafter"/>
</dbReference>
<dbReference type="PIRSF" id="PIRSF009303">
    <property type="entry name" value="Cell_cycle_RAD9"/>
    <property type="match status" value="1"/>
</dbReference>
<dbReference type="OrthoDB" id="60092at2759"/>
<feature type="compositionally biased region" description="Acidic residues" evidence="3">
    <location>
        <begin position="422"/>
        <end position="438"/>
    </location>
</feature>
<proteinExistence type="inferred from homology"/>
<feature type="compositionally biased region" description="Basic and acidic residues" evidence="3">
    <location>
        <begin position="300"/>
        <end position="310"/>
    </location>
</feature>
<dbReference type="GO" id="GO:0030896">
    <property type="term" value="C:checkpoint clamp complex"/>
    <property type="evidence" value="ECO:0007669"/>
    <property type="project" value="UniProtKB-UniRule"/>
</dbReference>
<feature type="compositionally biased region" description="Basic and acidic residues" evidence="3">
    <location>
        <begin position="388"/>
        <end position="407"/>
    </location>
</feature>
<organism evidence="4 5">
    <name type="scientific">Momordica charantia</name>
    <name type="common">Bitter gourd</name>
    <name type="synonym">Balsam pear</name>
    <dbReference type="NCBI Taxonomy" id="3673"/>
    <lineage>
        <taxon>Eukaryota</taxon>
        <taxon>Viridiplantae</taxon>
        <taxon>Streptophyta</taxon>
        <taxon>Embryophyta</taxon>
        <taxon>Tracheophyta</taxon>
        <taxon>Spermatophyta</taxon>
        <taxon>Magnoliopsida</taxon>
        <taxon>eudicotyledons</taxon>
        <taxon>Gunneridae</taxon>
        <taxon>Pentapetalae</taxon>
        <taxon>rosids</taxon>
        <taxon>fabids</taxon>
        <taxon>Cucurbitales</taxon>
        <taxon>Cucurbitaceae</taxon>
        <taxon>Momordiceae</taxon>
        <taxon>Momordica</taxon>
    </lineage>
</organism>